<accession>F5XGP4</accession>
<keyword evidence="1" id="KW-0732">Signal</keyword>
<evidence type="ECO:0000313" key="3">
    <source>
        <dbReference type="Proteomes" id="UP000007947"/>
    </source>
</evidence>
<proteinExistence type="predicted"/>
<gene>
    <name evidence="2" type="ordered locus">MLP_25120</name>
</gene>
<organism evidence="2 3">
    <name type="scientific">Microlunatus phosphovorus (strain ATCC 700054 / DSM 10555 / JCM 9379 / NBRC 101784 / NCIMB 13414 / VKM Ac-1990 / NM-1)</name>
    <dbReference type="NCBI Taxonomy" id="1032480"/>
    <lineage>
        <taxon>Bacteria</taxon>
        <taxon>Bacillati</taxon>
        <taxon>Actinomycetota</taxon>
        <taxon>Actinomycetes</taxon>
        <taxon>Propionibacteriales</taxon>
        <taxon>Propionibacteriaceae</taxon>
        <taxon>Microlunatus</taxon>
    </lineage>
</organism>
<name>F5XGP4_MICPN</name>
<dbReference type="AlphaFoldDB" id="F5XGP4"/>
<dbReference type="RefSeq" id="WP_013863395.1">
    <property type="nucleotide sequence ID" value="NC_015635.1"/>
</dbReference>
<protein>
    <recommendedName>
        <fullName evidence="4">SH3b domain-containing protein</fullName>
    </recommendedName>
</protein>
<dbReference type="OrthoDB" id="3482365at2"/>
<evidence type="ECO:0000256" key="1">
    <source>
        <dbReference type="SAM" id="SignalP"/>
    </source>
</evidence>
<dbReference type="STRING" id="1032480.MLP_25120"/>
<reference evidence="2 3" key="1">
    <citation type="submission" date="2011-05" db="EMBL/GenBank/DDBJ databases">
        <title>Whole genome sequence of Microlunatus phosphovorus NM-1.</title>
        <authorList>
            <person name="Hosoyama A."/>
            <person name="Sasaki K."/>
            <person name="Harada T."/>
            <person name="Igarashi R."/>
            <person name="Kawakoshi A."/>
            <person name="Sasagawa M."/>
            <person name="Fukada J."/>
            <person name="Nakamura S."/>
            <person name="Katano Y."/>
            <person name="Hanada S."/>
            <person name="Kamagata Y."/>
            <person name="Nakamura N."/>
            <person name="Yamazaki S."/>
            <person name="Fujita N."/>
        </authorList>
    </citation>
    <scope>NUCLEOTIDE SEQUENCE [LARGE SCALE GENOMIC DNA]</scope>
    <source>
        <strain evidence="3">ATCC 700054 / DSM 10555 / JCM 9379 / NBRC 101784 / NCIMB 13414 / VKM Ac-1990 / NM-1</strain>
    </source>
</reference>
<feature type="signal peptide" evidence="1">
    <location>
        <begin position="1"/>
        <end position="29"/>
    </location>
</feature>
<feature type="chain" id="PRO_5039530019" description="SH3b domain-containing protein" evidence="1">
    <location>
        <begin position="30"/>
        <end position="186"/>
    </location>
</feature>
<keyword evidence="3" id="KW-1185">Reference proteome</keyword>
<sequence length="186" mass="19162">MSGRTVRIAGGVLGVVLAGSTLGAASAAAADSYDGRATANGGLTVRALPTTASAAKGSIAKGKVFPIVCKVRGTSVDGNNIWYALPPTLGEWVSARYVENVGPAPRWCGNDERFVGRTTTTLTKRVAPTTAAASAGTLGKGAGVDIICKLNGKSVDGNKKWYYLTDGRWVAARYVTNVGRAPGWCN</sequence>
<dbReference type="EMBL" id="AP012204">
    <property type="protein sequence ID" value="BAK35526.1"/>
    <property type="molecule type" value="Genomic_DNA"/>
</dbReference>
<dbReference type="KEGG" id="mph:MLP_25120"/>
<dbReference type="HOGENOM" id="CLU_1452882_0_0_11"/>
<dbReference type="Proteomes" id="UP000007947">
    <property type="component" value="Chromosome"/>
</dbReference>
<evidence type="ECO:0008006" key="4">
    <source>
        <dbReference type="Google" id="ProtNLM"/>
    </source>
</evidence>
<evidence type="ECO:0000313" key="2">
    <source>
        <dbReference type="EMBL" id="BAK35526.1"/>
    </source>
</evidence>
<dbReference type="eggNOG" id="COG4991">
    <property type="taxonomic scope" value="Bacteria"/>
</dbReference>